<proteinExistence type="inferred from homology"/>
<protein>
    <submittedName>
        <fullName evidence="3">Nucleotide-binding universal stress UspA family protein</fullName>
    </submittedName>
</protein>
<dbReference type="Proteomes" id="UP000638648">
    <property type="component" value="Unassembled WGS sequence"/>
</dbReference>
<dbReference type="CDD" id="cd23659">
    <property type="entry name" value="USP_At3g01520-like"/>
    <property type="match status" value="1"/>
</dbReference>
<dbReference type="PRINTS" id="PR01438">
    <property type="entry name" value="UNVRSLSTRESS"/>
</dbReference>
<dbReference type="Pfam" id="PF00582">
    <property type="entry name" value="Usp"/>
    <property type="match status" value="1"/>
</dbReference>
<evidence type="ECO:0000313" key="4">
    <source>
        <dbReference type="Proteomes" id="UP000638648"/>
    </source>
</evidence>
<gene>
    <name evidence="3" type="ORF">HEB94_006107</name>
</gene>
<reference evidence="3" key="1">
    <citation type="submission" date="2020-10" db="EMBL/GenBank/DDBJ databases">
        <title>Sequencing the genomes of 1000 actinobacteria strains.</title>
        <authorList>
            <person name="Klenk H.-P."/>
        </authorList>
    </citation>
    <scope>NUCLEOTIDE SEQUENCE</scope>
    <source>
        <strain evidence="3">DSM 45354</strain>
    </source>
</reference>
<evidence type="ECO:0000256" key="1">
    <source>
        <dbReference type="ARBA" id="ARBA00008791"/>
    </source>
</evidence>
<dbReference type="InterPro" id="IPR006016">
    <property type="entry name" value="UspA"/>
</dbReference>
<comment type="caution">
    <text evidence="3">The sequence shown here is derived from an EMBL/GenBank/DDBJ whole genome shotgun (WGS) entry which is preliminary data.</text>
</comment>
<dbReference type="PANTHER" id="PTHR31964">
    <property type="entry name" value="ADENINE NUCLEOTIDE ALPHA HYDROLASES-LIKE SUPERFAMILY PROTEIN"/>
    <property type="match status" value="1"/>
</dbReference>
<dbReference type="EMBL" id="JADBEM010000001">
    <property type="protein sequence ID" value="MBE1609259.1"/>
    <property type="molecule type" value="Genomic_DNA"/>
</dbReference>
<dbReference type="Gene3D" id="3.40.50.620">
    <property type="entry name" value="HUPs"/>
    <property type="match status" value="1"/>
</dbReference>
<accession>A0A927RBX8</accession>
<feature type="domain" description="UspA" evidence="2">
    <location>
        <begin position="9"/>
        <end position="145"/>
    </location>
</feature>
<dbReference type="SUPFAM" id="SSF52402">
    <property type="entry name" value="Adenine nucleotide alpha hydrolases-like"/>
    <property type="match status" value="1"/>
</dbReference>
<evidence type="ECO:0000313" key="3">
    <source>
        <dbReference type="EMBL" id="MBE1609259.1"/>
    </source>
</evidence>
<organism evidence="3 4">
    <name type="scientific">Actinopolymorpha pittospori</name>
    <dbReference type="NCBI Taxonomy" id="648752"/>
    <lineage>
        <taxon>Bacteria</taxon>
        <taxon>Bacillati</taxon>
        <taxon>Actinomycetota</taxon>
        <taxon>Actinomycetes</taxon>
        <taxon>Propionibacteriales</taxon>
        <taxon>Actinopolymorphaceae</taxon>
        <taxon>Actinopolymorpha</taxon>
    </lineage>
</organism>
<keyword evidence="4" id="KW-1185">Reference proteome</keyword>
<dbReference type="InterPro" id="IPR014729">
    <property type="entry name" value="Rossmann-like_a/b/a_fold"/>
</dbReference>
<name>A0A927RBX8_9ACTN</name>
<dbReference type="RefSeq" id="WP_192752865.1">
    <property type="nucleotide sequence ID" value="NZ_BAABJL010000142.1"/>
</dbReference>
<comment type="similarity">
    <text evidence="1">Belongs to the universal stress protein A family.</text>
</comment>
<dbReference type="PANTHER" id="PTHR31964:SF113">
    <property type="entry name" value="USPA DOMAIN-CONTAINING PROTEIN"/>
    <property type="match status" value="1"/>
</dbReference>
<evidence type="ECO:0000259" key="2">
    <source>
        <dbReference type="Pfam" id="PF00582"/>
    </source>
</evidence>
<dbReference type="InterPro" id="IPR006015">
    <property type="entry name" value="Universal_stress_UspA"/>
</dbReference>
<sequence>MRDEHDAAIVVGVDGSAGAQRALDWAVGLAERTGSTVHAVSACVFIPTPRSLAVPSHYVDPDADALGHEHVLRRAVSQADPGARGVRVEASVAHGEPGRVLCALSAGASALVVGSNGRSAVLAALLGSVSTYCVRNAKCPVFVIPPAAGEKVRQPVGTTWTATGRTG</sequence>
<dbReference type="AlphaFoldDB" id="A0A927RBX8"/>